<dbReference type="AlphaFoldDB" id="A0A517R6L1"/>
<feature type="domain" description="B5" evidence="13">
    <location>
        <begin position="289"/>
        <end position="366"/>
    </location>
</feature>
<dbReference type="EC" id="6.1.1.20" evidence="11"/>
<evidence type="ECO:0000256" key="1">
    <source>
        <dbReference type="ARBA" id="ARBA00008653"/>
    </source>
</evidence>
<feature type="binding site" evidence="11">
    <location>
        <position position="353"/>
    </location>
    <ligand>
        <name>Mg(2+)</name>
        <dbReference type="ChEBI" id="CHEBI:18420"/>
        <note>shared with alpha subunit</note>
    </ligand>
</feature>
<dbReference type="PANTHER" id="PTHR10947:SF0">
    <property type="entry name" value="PHENYLALANINE--TRNA LIGASE BETA SUBUNIT"/>
    <property type="match status" value="1"/>
</dbReference>
<dbReference type="SUPFAM" id="SSF56037">
    <property type="entry name" value="PheT/TilS domain"/>
    <property type="match status" value="1"/>
</dbReference>
<evidence type="ECO:0000259" key="13">
    <source>
        <dbReference type="PROSITE" id="PS51483"/>
    </source>
</evidence>
<dbReference type="GO" id="GO:0003723">
    <property type="term" value="F:RNA binding"/>
    <property type="evidence" value="ECO:0007669"/>
    <property type="project" value="InterPro"/>
</dbReference>
<dbReference type="NCBIfam" id="TIGR00472">
    <property type="entry name" value="pheT_bact"/>
    <property type="match status" value="1"/>
</dbReference>
<dbReference type="InterPro" id="IPR041616">
    <property type="entry name" value="PheRS_beta_core"/>
</dbReference>
<evidence type="ECO:0000313" key="14">
    <source>
        <dbReference type="EMBL" id="QDT39495.1"/>
    </source>
</evidence>
<feature type="binding site" evidence="11">
    <location>
        <position position="344"/>
    </location>
    <ligand>
        <name>Mg(2+)</name>
        <dbReference type="ChEBI" id="CHEBI:18420"/>
        <note>shared with alpha subunit</note>
    </ligand>
</feature>
<evidence type="ECO:0000256" key="10">
    <source>
        <dbReference type="ARBA" id="ARBA00049255"/>
    </source>
</evidence>
<keyword evidence="5 11" id="KW-0547">Nucleotide-binding</keyword>
<dbReference type="Gene3D" id="3.50.40.10">
    <property type="entry name" value="Phenylalanyl-trna Synthetase, Chain B, domain 3"/>
    <property type="match status" value="1"/>
</dbReference>
<dbReference type="InterPro" id="IPR009061">
    <property type="entry name" value="DNA-bd_dom_put_sf"/>
</dbReference>
<dbReference type="GO" id="GO:0005524">
    <property type="term" value="F:ATP binding"/>
    <property type="evidence" value="ECO:0007669"/>
    <property type="project" value="UniProtKB-UniRule"/>
</dbReference>
<keyword evidence="11" id="KW-0963">Cytoplasm</keyword>
<keyword evidence="7 11" id="KW-0460">Magnesium</keyword>
<evidence type="ECO:0000313" key="15">
    <source>
        <dbReference type="Proteomes" id="UP000317318"/>
    </source>
</evidence>
<keyword evidence="6 11" id="KW-0067">ATP-binding</keyword>
<dbReference type="InterPro" id="IPR036690">
    <property type="entry name" value="Fdx_antiC-bd_sf"/>
</dbReference>
<comment type="subunit">
    <text evidence="2 11">Tetramer of two alpha and two beta subunits.</text>
</comment>
<dbReference type="Gene3D" id="3.30.930.10">
    <property type="entry name" value="Bira Bifunctional Protein, Domain 2"/>
    <property type="match status" value="1"/>
</dbReference>
<evidence type="ECO:0000256" key="11">
    <source>
        <dbReference type="HAMAP-Rule" id="MF_00283"/>
    </source>
</evidence>
<protein>
    <recommendedName>
        <fullName evidence="11">Phenylalanine--tRNA ligase beta subunit</fullName>
        <ecNumber evidence="11">6.1.1.20</ecNumber>
    </recommendedName>
    <alternativeName>
        <fullName evidence="11">Phenylalanyl-tRNA synthetase beta subunit</fullName>
        <shortName evidence="11">PheRS</shortName>
    </alternativeName>
</protein>
<reference evidence="14 15" key="1">
    <citation type="submission" date="2019-02" db="EMBL/GenBank/DDBJ databases">
        <title>Deep-cultivation of Planctomycetes and their phenomic and genomic characterization uncovers novel biology.</title>
        <authorList>
            <person name="Wiegand S."/>
            <person name="Jogler M."/>
            <person name="Boedeker C."/>
            <person name="Pinto D."/>
            <person name="Vollmers J."/>
            <person name="Rivas-Marin E."/>
            <person name="Kohn T."/>
            <person name="Peeters S.H."/>
            <person name="Heuer A."/>
            <person name="Rast P."/>
            <person name="Oberbeckmann S."/>
            <person name="Bunk B."/>
            <person name="Jeske O."/>
            <person name="Meyerdierks A."/>
            <person name="Storesund J.E."/>
            <person name="Kallscheuer N."/>
            <person name="Luecker S."/>
            <person name="Lage O.M."/>
            <person name="Pohl T."/>
            <person name="Merkel B.J."/>
            <person name="Hornburger P."/>
            <person name="Mueller R.-W."/>
            <person name="Bruemmer F."/>
            <person name="Labrenz M."/>
            <person name="Spormann A.M."/>
            <person name="Op den Camp H."/>
            <person name="Overmann J."/>
            <person name="Amann R."/>
            <person name="Jetten M.S.M."/>
            <person name="Mascher T."/>
            <person name="Medema M.H."/>
            <person name="Devos D.P."/>
            <person name="Kaster A.-K."/>
            <person name="Ovreas L."/>
            <person name="Rohde M."/>
            <person name="Galperin M.Y."/>
            <person name="Jogler C."/>
        </authorList>
    </citation>
    <scope>NUCLEOTIDE SEQUENCE [LARGE SCALE GENOMIC DNA]</scope>
    <source>
        <strain evidence="14 15">Pan189</strain>
    </source>
</reference>
<dbReference type="SMART" id="SM00874">
    <property type="entry name" value="B5"/>
    <property type="match status" value="1"/>
</dbReference>
<dbReference type="Pfam" id="PF03147">
    <property type="entry name" value="FDX-ACB"/>
    <property type="match status" value="1"/>
</dbReference>
<evidence type="ECO:0000256" key="3">
    <source>
        <dbReference type="ARBA" id="ARBA00022598"/>
    </source>
</evidence>
<dbReference type="InterPro" id="IPR005146">
    <property type="entry name" value="B3/B4_tRNA-bd"/>
</dbReference>
<dbReference type="GO" id="GO:0006432">
    <property type="term" value="P:phenylalanyl-tRNA aminoacylation"/>
    <property type="evidence" value="ECO:0007669"/>
    <property type="project" value="UniProtKB-UniRule"/>
</dbReference>
<dbReference type="InterPro" id="IPR045060">
    <property type="entry name" value="Phe-tRNA-ligase_IIc_bsu"/>
</dbReference>
<organism evidence="14 15">
    <name type="scientific">Stratiformator vulcanicus</name>
    <dbReference type="NCBI Taxonomy" id="2527980"/>
    <lineage>
        <taxon>Bacteria</taxon>
        <taxon>Pseudomonadati</taxon>
        <taxon>Planctomycetota</taxon>
        <taxon>Planctomycetia</taxon>
        <taxon>Planctomycetales</taxon>
        <taxon>Planctomycetaceae</taxon>
        <taxon>Stratiformator</taxon>
    </lineage>
</organism>
<dbReference type="PROSITE" id="PS51447">
    <property type="entry name" value="FDX_ACB"/>
    <property type="match status" value="1"/>
</dbReference>
<evidence type="ECO:0000256" key="8">
    <source>
        <dbReference type="ARBA" id="ARBA00022917"/>
    </source>
</evidence>
<evidence type="ECO:0000256" key="5">
    <source>
        <dbReference type="ARBA" id="ARBA00022741"/>
    </source>
</evidence>
<dbReference type="SUPFAM" id="SSF55681">
    <property type="entry name" value="Class II aaRS and biotin synthetases"/>
    <property type="match status" value="1"/>
</dbReference>
<dbReference type="GO" id="GO:0009328">
    <property type="term" value="C:phenylalanine-tRNA ligase complex"/>
    <property type="evidence" value="ECO:0007669"/>
    <property type="project" value="TreeGrafter"/>
</dbReference>
<accession>A0A517R6L1</accession>
<dbReference type="Pfam" id="PF03484">
    <property type="entry name" value="B5"/>
    <property type="match status" value="1"/>
</dbReference>
<dbReference type="SMART" id="SM00873">
    <property type="entry name" value="B3_4"/>
    <property type="match status" value="1"/>
</dbReference>
<comment type="catalytic activity">
    <reaction evidence="10 11">
        <text>tRNA(Phe) + L-phenylalanine + ATP = L-phenylalanyl-tRNA(Phe) + AMP + diphosphate + H(+)</text>
        <dbReference type="Rhea" id="RHEA:19413"/>
        <dbReference type="Rhea" id="RHEA-COMP:9668"/>
        <dbReference type="Rhea" id="RHEA-COMP:9699"/>
        <dbReference type="ChEBI" id="CHEBI:15378"/>
        <dbReference type="ChEBI" id="CHEBI:30616"/>
        <dbReference type="ChEBI" id="CHEBI:33019"/>
        <dbReference type="ChEBI" id="CHEBI:58095"/>
        <dbReference type="ChEBI" id="CHEBI:78442"/>
        <dbReference type="ChEBI" id="CHEBI:78531"/>
        <dbReference type="ChEBI" id="CHEBI:456215"/>
        <dbReference type="EC" id="6.1.1.20"/>
    </reaction>
</comment>
<gene>
    <name evidence="11 14" type="primary">pheT</name>
    <name evidence="14" type="ORF">Pan189_39030</name>
</gene>
<feature type="domain" description="FDX-ACB" evidence="12">
    <location>
        <begin position="581"/>
        <end position="674"/>
    </location>
</feature>
<proteinExistence type="inferred from homology"/>
<dbReference type="FunFam" id="3.30.56.10:FF:000001">
    <property type="entry name" value="Phenylalanine--tRNA ligase beta subunit"/>
    <property type="match status" value="1"/>
</dbReference>
<dbReference type="InterPro" id="IPR020825">
    <property type="entry name" value="Phe-tRNA_synthase-like_B3/B4"/>
</dbReference>
<name>A0A517R6L1_9PLAN</name>
<comment type="similarity">
    <text evidence="1 11">Belongs to the phenylalanyl-tRNA synthetase beta subunit family. Type 1 subfamily.</text>
</comment>
<dbReference type="InterPro" id="IPR005121">
    <property type="entry name" value="Fdx_antiC-bd"/>
</dbReference>
<feature type="binding site" evidence="11">
    <location>
        <position position="350"/>
    </location>
    <ligand>
        <name>Mg(2+)</name>
        <dbReference type="ChEBI" id="CHEBI:18420"/>
        <note>shared with alpha subunit</note>
    </ligand>
</feature>
<dbReference type="GO" id="GO:0000287">
    <property type="term" value="F:magnesium ion binding"/>
    <property type="evidence" value="ECO:0007669"/>
    <property type="project" value="UniProtKB-UniRule"/>
</dbReference>
<dbReference type="PROSITE" id="PS51483">
    <property type="entry name" value="B5"/>
    <property type="match status" value="1"/>
</dbReference>
<dbReference type="PANTHER" id="PTHR10947">
    <property type="entry name" value="PHENYLALANYL-TRNA SYNTHETASE BETA CHAIN AND LEUCINE-RICH REPEAT-CONTAINING PROTEIN 47"/>
    <property type="match status" value="1"/>
</dbReference>
<comment type="subcellular location">
    <subcellularLocation>
        <location evidence="11">Cytoplasm</location>
    </subcellularLocation>
</comment>
<dbReference type="Gene3D" id="3.30.56.10">
    <property type="match status" value="2"/>
</dbReference>
<evidence type="ECO:0000256" key="6">
    <source>
        <dbReference type="ARBA" id="ARBA00022840"/>
    </source>
</evidence>
<dbReference type="InterPro" id="IPR005147">
    <property type="entry name" value="tRNA_synthase_B5-dom"/>
</dbReference>
<dbReference type="KEGG" id="svp:Pan189_39030"/>
<dbReference type="OrthoDB" id="9805455at2"/>
<dbReference type="InterPro" id="IPR045864">
    <property type="entry name" value="aa-tRNA-synth_II/BPL/LPL"/>
</dbReference>
<dbReference type="SMART" id="SM00896">
    <property type="entry name" value="FDX-ACB"/>
    <property type="match status" value="1"/>
</dbReference>
<dbReference type="EMBL" id="CP036268">
    <property type="protein sequence ID" value="QDT39495.1"/>
    <property type="molecule type" value="Genomic_DNA"/>
</dbReference>
<dbReference type="RefSeq" id="WP_145365628.1">
    <property type="nucleotide sequence ID" value="NZ_CP036268.1"/>
</dbReference>
<dbReference type="InterPro" id="IPR004532">
    <property type="entry name" value="Phe-tRNA-ligase_IIc_bsu_bact"/>
</dbReference>
<dbReference type="Gene3D" id="3.30.70.380">
    <property type="entry name" value="Ferrodoxin-fold anticodon-binding domain"/>
    <property type="match status" value="1"/>
</dbReference>
<feature type="binding site" evidence="11">
    <location>
        <position position="354"/>
    </location>
    <ligand>
        <name>Mg(2+)</name>
        <dbReference type="ChEBI" id="CHEBI:18420"/>
        <note>shared with alpha subunit</note>
    </ligand>
</feature>
<dbReference type="SUPFAM" id="SSF46955">
    <property type="entry name" value="Putative DNA-binding domain"/>
    <property type="match status" value="2"/>
</dbReference>
<keyword evidence="8 11" id="KW-0648">Protein biosynthesis</keyword>
<dbReference type="SUPFAM" id="SSF54991">
    <property type="entry name" value="Anticodon-binding domain of PheRS"/>
    <property type="match status" value="1"/>
</dbReference>
<keyword evidence="3 11" id="KW-0436">Ligase</keyword>
<evidence type="ECO:0000256" key="2">
    <source>
        <dbReference type="ARBA" id="ARBA00011209"/>
    </source>
</evidence>
<dbReference type="Pfam" id="PF03483">
    <property type="entry name" value="B3_4"/>
    <property type="match status" value="1"/>
</dbReference>
<dbReference type="Proteomes" id="UP000317318">
    <property type="component" value="Chromosome"/>
</dbReference>
<keyword evidence="15" id="KW-1185">Reference proteome</keyword>
<keyword evidence="9 11" id="KW-0030">Aminoacyl-tRNA synthetase</keyword>
<dbReference type="GO" id="GO:0004826">
    <property type="term" value="F:phenylalanine-tRNA ligase activity"/>
    <property type="evidence" value="ECO:0007669"/>
    <property type="project" value="UniProtKB-UniRule"/>
</dbReference>
<evidence type="ECO:0000259" key="12">
    <source>
        <dbReference type="PROSITE" id="PS51447"/>
    </source>
</evidence>
<evidence type="ECO:0000256" key="9">
    <source>
        <dbReference type="ARBA" id="ARBA00023146"/>
    </source>
</evidence>
<keyword evidence="4 11" id="KW-0479">Metal-binding</keyword>
<dbReference type="HAMAP" id="MF_00283">
    <property type="entry name" value="Phe_tRNA_synth_beta1"/>
    <property type="match status" value="1"/>
</dbReference>
<comment type="cofactor">
    <cofactor evidence="11">
        <name>Mg(2+)</name>
        <dbReference type="ChEBI" id="CHEBI:18420"/>
    </cofactor>
    <text evidence="11">Binds 2 magnesium ions per tetramer.</text>
</comment>
<dbReference type="Pfam" id="PF17759">
    <property type="entry name" value="tRNA_synthFbeta"/>
    <property type="match status" value="1"/>
</dbReference>
<evidence type="ECO:0000256" key="7">
    <source>
        <dbReference type="ARBA" id="ARBA00022842"/>
    </source>
</evidence>
<evidence type="ECO:0000256" key="4">
    <source>
        <dbReference type="ARBA" id="ARBA00022723"/>
    </source>
</evidence>
<sequence>MIVSREWLSEYVDVDMPVEELTDRLTFSGLNLEGVEEVGDDVAIDLEVTSNRPDCLGHIGVAREIAVLYQIELKLPQAEPPASDEQTSDVTSVEIQCPDLCPRYNARIIRGIKVGPSPDWLVRRLESVGIKSVNNVVDATNYVMLETGQPFHAFDLAKLKEGRIVVRRAAKREKIEAIDHQTYELSEEMCVIADAERPVAVAGVMGGFDSEISKGTTDILLETAQFVPLTVRGTARKLKLFSPSQFRFERLVDATQLDWNSRRCAEVILDVAGGTLCAGSVHAGEEIPTSREPVEMRFGQIPRLLGIDIAPAEAVKILERLGLKVAGKVTDEKAAFVPPSWRPDLTRECDLIEEVARIYGYDEIPDDANIPVEVPTLPKADAVRQRMRAVLNGAGLSEAITITFISEDQQALFDPYAGQEPLRVDHSSRRHEHILRRSLVPSLLMCRRENERHGTANAELFEIAKTFLEASPGKPSAEPMVVSGVTGREFGDVKGIVESLVEDLCPDAVITARPAKLDAFAEGRAAELSLGDTPLGWVGELDTNVLESPTLDLRGAASAFELFVDPLVERATLQRTFEPIPQFPAVERDINFMLAEPVTWEKLSNVALAAGGELVESVEFASQFRGKQLGPNKKSYVMRLVFRSPEGTLTGDEVDKVQQQIVSACEQQCEAVQR</sequence>